<keyword evidence="10" id="KW-1185">Reference proteome</keyword>
<dbReference type="InterPro" id="IPR016161">
    <property type="entry name" value="Ald_DH/histidinol_DH"/>
</dbReference>
<name>A0A167V2K5_9AGAM</name>
<reference evidence="8 10" key="1">
    <citation type="journal article" date="2016" name="Mol. Biol. Evol.">
        <title>Comparative Genomics of Early-Diverging Mushroom-Forming Fungi Provides Insights into the Origins of Lignocellulose Decay Capabilities.</title>
        <authorList>
            <person name="Nagy L.G."/>
            <person name="Riley R."/>
            <person name="Tritt A."/>
            <person name="Adam C."/>
            <person name="Daum C."/>
            <person name="Floudas D."/>
            <person name="Sun H."/>
            <person name="Yadav J.S."/>
            <person name="Pangilinan J."/>
            <person name="Larsson K.H."/>
            <person name="Matsuura K."/>
            <person name="Barry K."/>
            <person name="Labutti K."/>
            <person name="Kuo R."/>
            <person name="Ohm R.A."/>
            <person name="Bhattacharya S.S."/>
            <person name="Shirouzu T."/>
            <person name="Yoshinaga Y."/>
            <person name="Martin F.M."/>
            <person name="Grigoriev I.V."/>
            <person name="Hibbett D.S."/>
        </authorList>
    </citation>
    <scope>NUCLEOTIDE SEQUENCE [LARGE SCALE GENOMIC DNA]</scope>
    <source>
        <strain evidence="8 10">CBS 109695</strain>
    </source>
</reference>
<dbReference type="SUPFAM" id="SSF53720">
    <property type="entry name" value="ALDH-like"/>
    <property type="match status" value="1"/>
</dbReference>
<feature type="domain" description="Aldehyde dehydrogenase" evidence="7">
    <location>
        <begin position="20"/>
        <end position="482"/>
    </location>
</feature>
<evidence type="ECO:0000313" key="10">
    <source>
        <dbReference type="Proteomes" id="UP000076532"/>
    </source>
</evidence>
<dbReference type="InterPro" id="IPR016160">
    <property type="entry name" value="Ald_DH_CS_CYS"/>
</dbReference>
<dbReference type="InterPro" id="IPR016163">
    <property type="entry name" value="Ald_DH_C"/>
</dbReference>
<sequence>MAPSYPDQRLYYNGKVQSATSNQTFHSIDPTTSQPLATIHTSSHCDIDAAISSARTAFPSWSTTSPVERSRILLRAASLLRERNDDLARTETHDTGKPFTETSAVDVATGADVLEYFAHLVASGGLNGETTQLRPNAWIYTKKEALGVCAGIGAWNYPIQIALWKSAPCLAAGNCMVYKPSEVTPLHGIKLAEIYREAGVPKGVFNVVHGAGDVGAYLTGHEGIAKVSFTGQVSTGQKVAASAAGGMKYMTVELGGKSPCIILPSADLDKAVDGAMMANFYSTGQVCTNGTRVFVHSSMKKAFEKRLVEKMQFIRPGPSFDEATNFGPLVSKVHLDKVRGYIRHGIESDKATLLYGGLDRPSPLPQGTENGFWVRPTVFTDCTDSMLITTDEIFGPVLTILSYEDTEEVIRRANATEMGLAAGVFGEPGEAIKVVDRIEAGITWVNTWGESPAEMSVGGWKMSGVGVENGRKGLDAWVRTRSTLVEGSADGGGTVFARPPSNYVEESEGEVRELSTASFGLHFAVILTRTPRGHSWSNRSCAEFSGSVVRRHPLAEAIHSQHPESLRGQLAFYGDDTSSNQNKLKHNIRNLNDRVVVIKRRHMR</sequence>
<gene>
    <name evidence="9" type="ORF">FIBSPDRAFT_932407</name>
    <name evidence="8" type="ORF">FIBSPDRAFT_940921</name>
</gene>
<keyword evidence="4" id="KW-0520">NAD</keyword>
<dbReference type="Pfam" id="PF00171">
    <property type="entry name" value="Aldedh"/>
    <property type="match status" value="1"/>
</dbReference>
<evidence type="ECO:0000259" key="7">
    <source>
        <dbReference type="Pfam" id="PF00171"/>
    </source>
</evidence>
<evidence type="ECO:0000256" key="1">
    <source>
        <dbReference type="ARBA" id="ARBA00009986"/>
    </source>
</evidence>
<dbReference type="PROSITE" id="PS00070">
    <property type="entry name" value="ALDEHYDE_DEHYDR_CYS"/>
    <property type="match status" value="1"/>
</dbReference>
<dbReference type="GO" id="GO:0016620">
    <property type="term" value="F:oxidoreductase activity, acting on the aldehyde or oxo group of donors, NAD or NADP as acceptor"/>
    <property type="evidence" value="ECO:0007669"/>
    <property type="project" value="InterPro"/>
</dbReference>
<evidence type="ECO:0000313" key="9">
    <source>
        <dbReference type="EMBL" id="KZP20139.1"/>
    </source>
</evidence>
<dbReference type="EMBL" id="KV417557">
    <property type="protein sequence ID" value="KZP20139.1"/>
    <property type="molecule type" value="Genomic_DNA"/>
</dbReference>
<dbReference type="FunFam" id="3.40.309.10:FF:000014">
    <property type="entry name" value="NAD/NADP-dependent betaine aldehyde dehydrogenase"/>
    <property type="match status" value="1"/>
</dbReference>
<dbReference type="InterPro" id="IPR015590">
    <property type="entry name" value="Aldehyde_DH_dom"/>
</dbReference>
<dbReference type="FunFam" id="3.40.605.10:FF:000007">
    <property type="entry name" value="NAD/NADP-dependent betaine aldehyde dehydrogenase"/>
    <property type="match status" value="1"/>
</dbReference>
<evidence type="ECO:0000256" key="3">
    <source>
        <dbReference type="ARBA" id="ARBA00023002"/>
    </source>
</evidence>
<keyword evidence="2" id="KW-0479">Metal-binding</keyword>
<accession>A0A167V2K5</accession>
<dbReference type="Gene3D" id="3.40.605.10">
    <property type="entry name" value="Aldehyde Dehydrogenase, Chain A, domain 1"/>
    <property type="match status" value="1"/>
</dbReference>
<dbReference type="GO" id="GO:0046872">
    <property type="term" value="F:metal ion binding"/>
    <property type="evidence" value="ECO:0007669"/>
    <property type="project" value="UniProtKB-KW"/>
</dbReference>
<keyword evidence="3 6" id="KW-0560">Oxidoreductase</keyword>
<dbReference type="InterPro" id="IPR029510">
    <property type="entry name" value="Ald_DH_CS_GLU"/>
</dbReference>
<dbReference type="AlphaFoldDB" id="A0A167V2K5"/>
<dbReference type="PROSITE" id="PS00687">
    <property type="entry name" value="ALDEHYDE_DEHYDR_GLU"/>
    <property type="match status" value="1"/>
</dbReference>
<dbReference type="PANTHER" id="PTHR11699">
    <property type="entry name" value="ALDEHYDE DEHYDROGENASE-RELATED"/>
    <property type="match status" value="1"/>
</dbReference>
<comment type="similarity">
    <text evidence="1 6">Belongs to the aldehyde dehydrogenase family.</text>
</comment>
<dbReference type="OrthoDB" id="310895at2759"/>
<evidence type="ECO:0000256" key="4">
    <source>
        <dbReference type="ARBA" id="ARBA00023027"/>
    </source>
</evidence>
<evidence type="ECO:0000256" key="5">
    <source>
        <dbReference type="PROSITE-ProRule" id="PRU10007"/>
    </source>
</evidence>
<feature type="active site" evidence="5">
    <location>
        <position position="253"/>
    </location>
</feature>
<dbReference type="NCBIfam" id="NF009725">
    <property type="entry name" value="PRK13252.1"/>
    <property type="match status" value="1"/>
</dbReference>
<dbReference type="STRING" id="436010.A0A167V2K5"/>
<evidence type="ECO:0000313" key="8">
    <source>
        <dbReference type="EMBL" id="KZP04573.1"/>
    </source>
</evidence>
<proteinExistence type="inferred from homology"/>
<evidence type="ECO:0000256" key="6">
    <source>
        <dbReference type="RuleBase" id="RU003345"/>
    </source>
</evidence>
<dbReference type="Gene3D" id="3.40.309.10">
    <property type="entry name" value="Aldehyde Dehydrogenase, Chain A, domain 2"/>
    <property type="match status" value="1"/>
</dbReference>
<dbReference type="InterPro" id="IPR016162">
    <property type="entry name" value="Ald_DH_N"/>
</dbReference>
<dbReference type="EMBL" id="KV417910">
    <property type="protein sequence ID" value="KZP04573.1"/>
    <property type="molecule type" value="Genomic_DNA"/>
</dbReference>
<organism evidence="8 10">
    <name type="scientific">Athelia psychrophila</name>
    <dbReference type="NCBI Taxonomy" id="1759441"/>
    <lineage>
        <taxon>Eukaryota</taxon>
        <taxon>Fungi</taxon>
        <taxon>Dikarya</taxon>
        <taxon>Basidiomycota</taxon>
        <taxon>Agaricomycotina</taxon>
        <taxon>Agaricomycetes</taxon>
        <taxon>Agaricomycetidae</taxon>
        <taxon>Atheliales</taxon>
        <taxon>Atheliaceae</taxon>
        <taxon>Athelia</taxon>
    </lineage>
</organism>
<dbReference type="Proteomes" id="UP000076532">
    <property type="component" value="Unassembled WGS sequence"/>
</dbReference>
<evidence type="ECO:0000256" key="2">
    <source>
        <dbReference type="ARBA" id="ARBA00022723"/>
    </source>
</evidence>
<protein>
    <submittedName>
        <fullName evidence="8">Aldedh-domain-containing protein</fullName>
    </submittedName>
</protein>